<evidence type="ECO:0000313" key="1">
    <source>
        <dbReference type="EMBL" id="MFD1131091.1"/>
    </source>
</evidence>
<gene>
    <name evidence="1" type="ORF">ACFQ3J_23425</name>
</gene>
<keyword evidence="2" id="KW-1185">Reference proteome</keyword>
<dbReference type="EMBL" id="JBHTKX010000006">
    <property type="protein sequence ID" value="MFD1131091.1"/>
    <property type="molecule type" value="Genomic_DNA"/>
</dbReference>
<protein>
    <submittedName>
        <fullName evidence="1">Uncharacterized protein</fullName>
    </submittedName>
</protein>
<dbReference type="Proteomes" id="UP001597169">
    <property type="component" value="Unassembled WGS sequence"/>
</dbReference>
<sequence length="56" mass="6317">MKLDKETMARIEEDNRTVFALLSHYLNQAPDLITTEGIQEITAYGVSEDRNDEGAC</sequence>
<reference evidence="2" key="1">
    <citation type="journal article" date="2019" name="Int. J. Syst. Evol. Microbiol.">
        <title>The Global Catalogue of Microorganisms (GCM) 10K type strain sequencing project: providing services to taxonomists for standard genome sequencing and annotation.</title>
        <authorList>
            <consortium name="The Broad Institute Genomics Platform"/>
            <consortium name="The Broad Institute Genome Sequencing Center for Infectious Disease"/>
            <person name="Wu L."/>
            <person name="Ma J."/>
        </authorList>
    </citation>
    <scope>NUCLEOTIDE SEQUENCE [LARGE SCALE GENOMIC DNA]</scope>
    <source>
        <strain evidence="2">CCUG 53519</strain>
    </source>
</reference>
<proteinExistence type="predicted"/>
<dbReference type="RefSeq" id="WP_251584579.1">
    <property type="nucleotide sequence ID" value="NZ_JBHTKX010000006.1"/>
</dbReference>
<organism evidence="1 2">
    <name type="scientific">Paenibacillus provencensis</name>
    <dbReference type="NCBI Taxonomy" id="441151"/>
    <lineage>
        <taxon>Bacteria</taxon>
        <taxon>Bacillati</taxon>
        <taxon>Bacillota</taxon>
        <taxon>Bacilli</taxon>
        <taxon>Bacillales</taxon>
        <taxon>Paenibacillaceae</taxon>
        <taxon>Paenibacillus</taxon>
    </lineage>
</organism>
<evidence type="ECO:0000313" key="2">
    <source>
        <dbReference type="Proteomes" id="UP001597169"/>
    </source>
</evidence>
<name>A0ABW3QGN7_9BACL</name>
<comment type="caution">
    <text evidence="1">The sequence shown here is derived from an EMBL/GenBank/DDBJ whole genome shotgun (WGS) entry which is preliminary data.</text>
</comment>
<accession>A0ABW3QGN7</accession>